<feature type="region of interest" description="Disordered" evidence="1">
    <location>
        <begin position="1"/>
        <end position="132"/>
    </location>
</feature>
<keyword evidence="3" id="KW-1185">Reference proteome</keyword>
<evidence type="ECO:0000313" key="2">
    <source>
        <dbReference type="EMBL" id="KAK1341746.1"/>
    </source>
</evidence>
<name>A0AA40LPT4_CNENI</name>
<reference evidence="2" key="1">
    <citation type="submission" date="2023-06" db="EMBL/GenBank/DDBJ databases">
        <title>Reference genome for the Northern bat (Eptesicus nilssonii), a most northern bat species.</title>
        <authorList>
            <person name="Laine V.N."/>
            <person name="Pulliainen A.T."/>
            <person name="Lilley T.M."/>
        </authorList>
    </citation>
    <scope>NUCLEOTIDE SEQUENCE</scope>
    <source>
        <strain evidence="2">BLF_Eptnil</strain>
        <tissue evidence="2">Kidney</tissue>
    </source>
</reference>
<protein>
    <submittedName>
        <fullName evidence="2">Uncharacterized protein</fullName>
    </submittedName>
</protein>
<feature type="compositionally biased region" description="Polar residues" evidence="1">
    <location>
        <begin position="89"/>
        <end position="100"/>
    </location>
</feature>
<dbReference type="AlphaFoldDB" id="A0AA40LPT4"/>
<feature type="compositionally biased region" description="Polar residues" evidence="1">
    <location>
        <begin position="109"/>
        <end position="123"/>
    </location>
</feature>
<organism evidence="2 3">
    <name type="scientific">Cnephaeus nilssonii</name>
    <name type="common">Northern bat</name>
    <name type="synonym">Eptesicus nilssonii</name>
    <dbReference type="NCBI Taxonomy" id="3371016"/>
    <lineage>
        <taxon>Eukaryota</taxon>
        <taxon>Metazoa</taxon>
        <taxon>Chordata</taxon>
        <taxon>Craniata</taxon>
        <taxon>Vertebrata</taxon>
        <taxon>Euteleostomi</taxon>
        <taxon>Mammalia</taxon>
        <taxon>Eutheria</taxon>
        <taxon>Laurasiatheria</taxon>
        <taxon>Chiroptera</taxon>
        <taxon>Yangochiroptera</taxon>
        <taxon>Vespertilionidae</taxon>
        <taxon>Cnephaeus</taxon>
    </lineage>
</organism>
<comment type="caution">
    <text evidence="2">The sequence shown here is derived from an EMBL/GenBank/DDBJ whole genome shotgun (WGS) entry which is preliminary data.</text>
</comment>
<feature type="compositionally biased region" description="Polar residues" evidence="1">
    <location>
        <begin position="52"/>
        <end position="80"/>
    </location>
</feature>
<feature type="compositionally biased region" description="Basic and acidic residues" evidence="1">
    <location>
        <begin position="1"/>
        <end position="10"/>
    </location>
</feature>
<gene>
    <name evidence="2" type="ORF">QTO34_016495</name>
</gene>
<dbReference type="EMBL" id="JAULJE010000006">
    <property type="protein sequence ID" value="KAK1341746.1"/>
    <property type="molecule type" value="Genomic_DNA"/>
</dbReference>
<evidence type="ECO:0000313" key="3">
    <source>
        <dbReference type="Proteomes" id="UP001177744"/>
    </source>
</evidence>
<proteinExistence type="predicted"/>
<accession>A0AA40LPT4</accession>
<dbReference type="Proteomes" id="UP001177744">
    <property type="component" value="Unassembled WGS sequence"/>
</dbReference>
<evidence type="ECO:0000256" key="1">
    <source>
        <dbReference type="SAM" id="MobiDB-lite"/>
    </source>
</evidence>
<sequence length="186" mass="20699">MVSIEERGGDGDTVFRPLGSGPQPAEPGRSRRPRHPPRRRENPANQPRKRASPNSHRGTTSGTVSSQNSCTVTWATQETGTRAAVPAAQSRTPPRTSSRFLRSRCPSPTLEQSSPNPETSRPRSPSPWDRNMRILETRSSTGRARNESKSLHCIPTSSWTTQACHSPRVQFSISFSSRFRFFQCGR</sequence>